<dbReference type="EMBL" id="BNAD01000003">
    <property type="protein sequence ID" value="GHE17061.1"/>
    <property type="molecule type" value="Genomic_DNA"/>
</dbReference>
<dbReference type="RefSeq" id="WP_191278930.1">
    <property type="nucleotide sequence ID" value="NZ_BNAD01000003.1"/>
</dbReference>
<proteinExistence type="predicted"/>
<reference evidence="2" key="1">
    <citation type="journal article" date="2019" name="Int. J. Syst. Evol. Microbiol.">
        <title>The Global Catalogue of Microorganisms (GCM) 10K type strain sequencing project: providing services to taxonomists for standard genome sequencing and annotation.</title>
        <authorList>
            <consortium name="The Broad Institute Genomics Platform"/>
            <consortium name="The Broad Institute Genome Sequencing Center for Infectious Disease"/>
            <person name="Wu L."/>
            <person name="Ma J."/>
        </authorList>
    </citation>
    <scope>NUCLEOTIDE SEQUENCE [LARGE SCALE GENOMIC DNA]</scope>
    <source>
        <strain evidence="2">CGMCC 1.12791</strain>
    </source>
</reference>
<sequence>MTNPTSLVDELNALYANYVQSINDAVAADDLSLAAELAESYDRDAILLMAEREVRQDLLPRFGLTPDGGSVSVQRDTPLRRLVKSVAALRSGPPLP</sequence>
<evidence type="ECO:0000313" key="1">
    <source>
        <dbReference type="EMBL" id="GHE17061.1"/>
    </source>
</evidence>
<organism evidence="1 2">
    <name type="scientific">Nocardioides flavus</name>
    <name type="common">ex Wang et al. 2016</name>
    <dbReference type="NCBI Taxonomy" id="2058780"/>
    <lineage>
        <taxon>Bacteria</taxon>
        <taxon>Bacillati</taxon>
        <taxon>Actinomycetota</taxon>
        <taxon>Actinomycetes</taxon>
        <taxon>Propionibacteriales</taxon>
        <taxon>Nocardioidaceae</taxon>
        <taxon>Nocardioides</taxon>
    </lineage>
</organism>
<accession>A0ABQ3HID9</accession>
<keyword evidence="2" id="KW-1185">Reference proteome</keyword>
<name>A0ABQ3HID9_9ACTN</name>
<evidence type="ECO:0000313" key="2">
    <source>
        <dbReference type="Proteomes" id="UP000597341"/>
    </source>
</evidence>
<protein>
    <submittedName>
        <fullName evidence="1">Uncharacterized protein</fullName>
    </submittedName>
</protein>
<dbReference type="Proteomes" id="UP000597341">
    <property type="component" value="Unassembled WGS sequence"/>
</dbReference>
<gene>
    <name evidence="1" type="ORF">GCM10011376_16710</name>
</gene>
<comment type="caution">
    <text evidence="1">The sequence shown here is derived from an EMBL/GenBank/DDBJ whole genome shotgun (WGS) entry which is preliminary data.</text>
</comment>